<dbReference type="Pfam" id="PF13472">
    <property type="entry name" value="Lipase_GDSL_2"/>
    <property type="match status" value="1"/>
</dbReference>
<evidence type="ECO:0000313" key="2">
    <source>
        <dbReference type="EMBL" id="SUZ54909.1"/>
    </source>
</evidence>
<dbReference type="Gene3D" id="3.40.50.1110">
    <property type="entry name" value="SGNH hydrolase"/>
    <property type="match status" value="1"/>
</dbReference>
<gene>
    <name evidence="2" type="ORF">METZ01_LOCUS7763</name>
</gene>
<proteinExistence type="predicted"/>
<evidence type="ECO:0000259" key="1">
    <source>
        <dbReference type="Pfam" id="PF13472"/>
    </source>
</evidence>
<sequence length="259" mass="30134">MHYLTAAIILISAIVSFTGCNKTDDLSDLYPDSTAVIKYQLDWQRNFYQKRIKEYIDDPIGENKIVFIGNSITYSMRHWDKKFNVKNIVNRGISGDYSDGILERLDEIIYYKPLAVFLLIGLNDFFDDNTTRPGRTPEYVAKNILTAAKTIKQGSPETKIFIQTILPINNQQYLDEKPQVNFLWKTYYPSVNQQVNKTNKILKENNEFEIIDLHPLYLNNDQSMKRNLSKDGVHLNENGYNIWIDRVKPLIDRVNKAAN</sequence>
<dbReference type="AlphaFoldDB" id="A0A381NKL5"/>
<dbReference type="SUPFAM" id="SSF52266">
    <property type="entry name" value="SGNH hydrolase"/>
    <property type="match status" value="1"/>
</dbReference>
<dbReference type="PANTHER" id="PTHR30383:SF5">
    <property type="entry name" value="SGNH HYDROLASE-TYPE ESTERASE DOMAIN-CONTAINING PROTEIN"/>
    <property type="match status" value="1"/>
</dbReference>
<dbReference type="GO" id="GO:0004622">
    <property type="term" value="F:phosphatidylcholine lysophospholipase activity"/>
    <property type="evidence" value="ECO:0007669"/>
    <property type="project" value="TreeGrafter"/>
</dbReference>
<dbReference type="PANTHER" id="PTHR30383">
    <property type="entry name" value="THIOESTERASE 1/PROTEASE 1/LYSOPHOSPHOLIPASE L1"/>
    <property type="match status" value="1"/>
</dbReference>
<dbReference type="InterPro" id="IPR036514">
    <property type="entry name" value="SGNH_hydro_sf"/>
</dbReference>
<dbReference type="InterPro" id="IPR051532">
    <property type="entry name" value="Ester_Hydrolysis_Enzymes"/>
</dbReference>
<accession>A0A381NKL5</accession>
<dbReference type="InterPro" id="IPR013830">
    <property type="entry name" value="SGNH_hydro"/>
</dbReference>
<feature type="domain" description="SGNH hydrolase-type esterase" evidence="1">
    <location>
        <begin position="68"/>
        <end position="241"/>
    </location>
</feature>
<organism evidence="2">
    <name type="scientific">marine metagenome</name>
    <dbReference type="NCBI Taxonomy" id="408172"/>
    <lineage>
        <taxon>unclassified sequences</taxon>
        <taxon>metagenomes</taxon>
        <taxon>ecological metagenomes</taxon>
    </lineage>
</organism>
<reference evidence="2" key="1">
    <citation type="submission" date="2018-05" db="EMBL/GenBank/DDBJ databases">
        <authorList>
            <person name="Lanie J.A."/>
            <person name="Ng W.-L."/>
            <person name="Kazmierczak K.M."/>
            <person name="Andrzejewski T.M."/>
            <person name="Davidsen T.M."/>
            <person name="Wayne K.J."/>
            <person name="Tettelin H."/>
            <person name="Glass J.I."/>
            <person name="Rusch D."/>
            <person name="Podicherti R."/>
            <person name="Tsui H.-C.T."/>
            <person name="Winkler M.E."/>
        </authorList>
    </citation>
    <scope>NUCLEOTIDE SEQUENCE</scope>
</reference>
<dbReference type="EMBL" id="UINC01000415">
    <property type="protein sequence ID" value="SUZ54909.1"/>
    <property type="molecule type" value="Genomic_DNA"/>
</dbReference>
<name>A0A381NKL5_9ZZZZ</name>
<protein>
    <recommendedName>
        <fullName evidence="1">SGNH hydrolase-type esterase domain-containing protein</fullName>
    </recommendedName>
</protein>